<dbReference type="InterPro" id="IPR037004">
    <property type="entry name" value="Exonuc_VII_ssu_sf"/>
</dbReference>
<keyword evidence="7" id="KW-0175">Coiled coil</keyword>
<dbReference type="EMBL" id="JADKGY010000001">
    <property type="protein sequence ID" value="MBK9981302.1"/>
    <property type="molecule type" value="Genomic_DNA"/>
</dbReference>
<keyword evidence="4 8" id="KW-0378">Hydrolase</keyword>
<evidence type="ECO:0000256" key="4">
    <source>
        <dbReference type="ARBA" id="ARBA00022801"/>
    </source>
</evidence>
<proteinExistence type="inferred from homology"/>
<evidence type="ECO:0000256" key="2">
    <source>
        <dbReference type="ARBA" id="ARBA00022490"/>
    </source>
</evidence>
<dbReference type="EC" id="3.1.11.6" evidence="6"/>
<evidence type="ECO:0000313" key="8">
    <source>
        <dbReference type="EMBL" id="MBK9981302.1"/>
    </source>
</evidence>
<reference evidence="8 9" key="1">
    <citation type="submission" date="2020-10" db="EMBL/GenBank/DDBJ databases">
        <title>Connecting structure to function with the recovery of over 1000 high-quality activated sludge metagenome-assembled genomes encoding full-length rRNA genes using long-read sequencing.</title>
        <authorList>
            <person name="Singleton C.M."/>
            <person name="Petriglieri F."/>
            <person name="Kristensen J.M."/>
            <person name="Kirkegaard R.H."/>
            <person name="Michaelsen T.Y."/>
            <person name="Andersen M.H."/>
            <person name="Karst S.M."/>
            <person name="Dueholm M.S."/>
            <person name="Nielsen P.H."/>
            <person name="Albertsen M."/>
        </authorList>
    </citation>
    <scope>NUCLEOTIDE SEQUENCE [LARGE SCALE GENOMIC DNA]</scope>
    <source>
        <strain evidence="8">Ribe_18-Q3-R11-54_MAXAC.273</strain>
    </source>
</reference>
<organism evidence="8 9">
    <name type="scientific">Candidatus Opimibacter skivensis</name>
    <dbReference type="NCBI Taxonomy" id="2982028"/>
    <lineage>
        <taxon>Bacteria</taxon>
        <taxon>Pseudomonadati</taxon>
        <taxon>Bacteroidota</taxon>
        <taxon>Saprospiria</taxon>
        <taxon>Saprospirales</taxon>
        <taxon>Saprospiraceae</taxon>
        <taxon>Candidatus Opimibacter</taxon>
    </lineage>
</organism>
<evidence type="ECO:0000256" key="6">
    <source>
        <dbReference type="NCBIfam" id="TIGR01280"/>
    </source>
</evidence>
<evidence type="ECO:0000256" key="3">
    <source>
        <dbReference type="ARBA" id="ARBA00022722"/>
    </source>
</evidence>
<comment type="caution">
    <text evidence="8">The sequence shown here is derived from an EMBL/GenBank/DDBJ whole genome shotgun (WGS) entry which is preliminary data.</text>
</comment>
<dbReference type="NCBIfam" id="TIGR01280">
    <property type="entry name" value="xseB"/>
    <property type="match status" value="1"/>
</dbReference>
<sequence length="64" mass="7669">MKKNQNDYDKAMHQLEKLVERIQNGEMGLEEMRNEVKAAMKLIKMCRTKLRNIETDLEETLEEE</sequence>
<keyword evidence="3" id="KW-0540">Nuclease</keyword>
<evidence type="ECO:0000256" key="7">
    <source>
        <dbReference type="SAM" id="Coils"/>
    </source>
</evidence>
<keyword evidence="5" id="KW-0269">Exonuclease</keyword>
<dbReference type="Pfam" id="PF02609">
    <property type="entry name" value="Exonuc_VII_S"/>
    <property type="match status" value="1"/>
</dbReference>
<name>A0A9D7SQN8_9BACT</name>
<protein>
    <recommendedName>
        <fullName evidence="6">Exodeoxyribonuclease VII small subunit</fullName>
        <ecNumber evidence="6">3.1.11.6</ecNumber>
    </recommendedName>
</protein>
<dbReference type="AlphaFoldDB" id="A0A9D7SQN8"/>
<dbReference type="Proteomes" id="UP000808337">
    <property type="component" value="Unassembled WGS sequence"/>
</dbReference>
<accession>A0A9D7SQN8</accession>
<dbReference type="GO" id="GO:0009318">
    <property type="term" value="C:exodeoxyribonuclease VII complex"/>
    <property type="evidence" value="ECO:0007669"/>
    <property type="project" value="UniProtKB-UniRule"/>
</dbReference>
<evidence type="ECO:0000256" key="1">
    <source>
        <dbReference type="ARBA" id="ARBA00009998"/>
    </source>
</evidence>
<dbReference type="InterPro" id="IPR003761">
    <property type="entry name" value="Exonuc_VII_S"/>
</dbReference>
<comment type="similarity">
    <text evidence="1">Belongs to the XseB family.</text>
</comment>
<gene>
    <name evidence="8" type="primary">xseB</name>
    <name evidence="8" type="ORF">IPP15_02565</name>
</gene>
<dbReference type="Gene3D" id="1.10.287.1040">
    <property type="entry name" value="Exonuclease VII, small subunit"/>
    <property type="match status" value="1"/>
</dbReference>
<evidence type="ECO:0000313" key="9">
    <source>
        <dbReference type="Proteomes" id="UP000808337"/>
    </source>
</evidence>
<evidence type="ECO:0000256" key="5">
    <source>
        <dbReference type="ARBA" id="ARBA00022839"/>
    </source>
</evidence>
<feature type="coiled-coil region" evidence="7">
    <location>
        <begin position="1"/>
        <end position="63"/>
    </location>
</feature>
<dbReference type="GO" id="GO:0008855">
    <property type="term" value="F:exodeoxyribonuclease VII activity"/>
    <property type="evidence" value="ECO:0007669"/>
    <property type="project" value="UniProtKB-UniRule"/>
</dbReference>
<keyword evidence="2" id="KW-0963">Cytoplasm</keyword>
<dbReference type="SUPFAM" id="SSF116842">
    <property type="entry name" value="XseB-like"/>
    <property type="match status" value="1"/>
</dbReference>
<dbReference type="GO" id="GO:0006308">
    <property type="term" value="P:DNA catabolic process"/>
    <property type="evidence" value="ECO:0007669"/>
    <property type="project" value="UniProtKB-UniRule"/>
</dbReference>